<evidence type="ECO:0000313" key="2">
    <source>
        <dbReference type="Proteomes" id="UP000009144"/>
    </source>
</evidence>
<dbReference type="PANTHER" id="PTHR14859:SF15">
    <property type="entry name" value="ENDONUCLEASE_EXONUCLEASE_PHOSPHATASE DOMAIN-CONTAINING PROTEIN"/>
    <property type="match status" value="1"/>
</dbReference>
<dbReference type="InterPro" id="IPR051916">
    <property type="entry name" value="GPI-anchor_lipid_remodeler"/>
</dbReference>
<dbReference type="SUPFAM" id="SSF56219">
    <property type="entry name" value="DNase I-like"/>
    <property type="match status" value="1"/>
</dbReference>
<dbReference type="Proteomes" id="UP000009144">
    <property type="component" value="Chromosome"/>
</dbReference>
<keyword evidence="1" id="KW-0255">Endonuclease</keyword>
<gene>
    <name evidence="1" type="ordered locus">Q7A_426</name>
</gene>
<organism evidence="1 2">
    <name type="scientific">Methylophaga nitratireducenticrescens</name>
    <dbReference type="NCBI Taxonomy" id="754476"/>
    <lineage>
        <taxon>Bacteria</taxon>
        <taxon>Pseudomonadati</taxon>
        <taxon>Pseudomonadota</taxon>
        <taxon>Gammaproteobacteria</taxon>
        <taxon>Thiotrichales</taxon>
        <taxon>Piscirickettsiaceae</taxon>
        <taxon>Methylophaga</taxon>
    </lineage>
</organism>
<dbReference type="GO" id="GO:0004519">
    <property type="term" value="F:endonuclease activity"/>
    <property type="evidence" value="ECO:0007669"/>
    <property type="project" value="UniProtKB-KW"/>
</dbReference>
<name>I1XFV8_METNJ</name>
<dbReference type="PATRIC" id="fig|754476.3.peg.422"/>
<dbReference type="eggNOG" id="COG3568">
    <property type="taxonomic scope" value="Bacteria"/>
</dbReference>
<evidence type="ECO:0000313" key="1">
    <source>
        <dbReference type="EMBL" id="AFI83277.1"/>
    </source>
</evidence>
<dbReference type="Gene3D" id="3.60.10.10">
    <property type="entry name" value="Endonuclease/exonuclease/phosphatase"/>
    <property type="match status" value="1"/>
</dbReference>
<keyword evidence="1" id="KW-0378">Hydrolase</keyword>
<dbReference type="EMBL" id="CP003390">
    <property type="protein sequence ID" value="AFI83277.1"/>
    <property type="molecule type" value="Genomic_DNA"/>
</dbReference>
<dbReference type="STRING" id="754476.Q7A_426"/>
<dbReference type="GO" id="GO:0006506">
    <property type="term" value="P:GPI anchor biosynthetic process"/>
    <property type="evidence" value="ECO:0007669"/>
    <property type="project" value="TreeGrafter"/>
</dbReference>
<reference evidence="1 2" key="2">
    <citation type="journal article" date="2013" name="Int. J. Syst. Evol. Microbiol.">
        <title>Methylophaga nitratireducenticrescens sp. nov. and Methylophaga frappieri sp. nov., isolated from the biofilm of the methanol-fed denitrification system treating the seawater at the Montreal Biodome.</title>
        <authorList>
            <person name="Villeneuve C."/>
            <person name="Martineau C."/>
            <person name="Mauffrey F."/>
            <person name="Villemur R."/>
        </authorList>
    </citation>
    <scope>NUCLEOTIDE SEQUENCE [LARGE SCALE GENOMIC DNA]</scope>
    <source>
        <strain evidence="1 2">JAM1</strain>
    </source>
</reference>
<dbReference type="InterPro" id="IPR005135">
    <property type="entry name" value="Endo/exonuclease/phosphatase"/>
</dbReference>
<sequence length="244" mass="27628">MAEQNFDRHVTQIKQPITLKIATYNIHACIGGDGQFDPARIAAVLKEIDADIIALQEVEHHSIDELDLLEYLAYQTGHEAIAGPTLFRETRHYGNALLTKLPLKSFKHIDLSVAGFEPRGAIEATFDVAGYELQVITTHLGLKSAERRWQVKQLLDVKSQQEADISCLLGDVNEWLLWGRPLRWLHRHFSTPPHLATFPARWPLFALDRIWIAPQRCQIKLSVHKSVLAKQASDHLPLVANIAF</sequence>
<keyword evidence="1" id="KW-0540">Nuclease</keyword>
<dbReference type="InterPro" id="IPR036691">
    <property type="entry name" value="Endo/exonu/phosph_ase_sf"/>
</dbReference>
<dbReference type="HOGENOM" id="CLU_060500_3_0_6"/>
<dbReference type="Pfam" id="PF03372">
    <property type="entry name" value="Exo_endo_phos"/>
    <property type="match status" value="1"/>
</dbReference>
<keyword evidence="2" id="KW-1185">Reference proteome</keyword>
<proteinExistence type="predicted"/>
<dbReference type="GO" id="GO:0016020">
    <property type="term" value="C:membrane"/>
    <property type="evidence" value="ECO:0007669"/>
    <property type="project" value="GOC"/>
</dbReference>
<reference evidence="1 2" key="1">
    <citation type="journal article" date="2012" name="J. Bacteriol.">
        <title>Complete genome sequences of Methylophaga sp. strain JAM1 and Methylophaga sp. strain JAM7.</title>
        <authorList>
            <person name="Villeneuve C."/>
            <person name="Martineau C."/>
            <person name="Mauffrey F."/>
            <person name="Villemur R."/>
        </authorList>
    </citation>
    <scope>NUCLEOTIDE SEQUENCE [LARGE SCALE GENOMIC DNA]</scope>
    <source>
        <strain evidence="1 2">JAM1</strain>
    </source>
</reference>
<dbReference type="RefSeq" id="WP_014705652.1">
    <property type="nucleotide sequence ID" value="NC_017857.3"/>
</dbReference>
<protein>
    <submittedName>
        <fullName evidence="1">Endonuclease/Exonuclease/phosphatase</fullName>
    </submittedName>
</protein>
<accession>I1XFV8</accession>
<dbReference type="AlphaFoldDB" id="I1XFV8"/>
<dbReference type="PANTHER" id="PTHR14859">
    <property type="entry name" value="CALCOFLUOR WHITE HYPERSENSITIVE PROTEIN PRECURSOR"/>
    <property type="match status" value="1"/>
</dbReference>
<dbReference type="KEGG" id="mej:Q7A_426"/>